<dbReference type="Gene3D" id="3.30.250.20">
    <property type="entry name" value="L1 transposable element, C-terminal domain"/>
    <property type="match status" value="1"/>
</dbReference>
<gene>
    <name evidence="3" type="ORF">DPX16_19014</name>
</gene>
<feature type="coiled-coil region" evidence="1">
    <location>
        <begin position="50"/>
        <end position="77"/>
    </location>
</feature>
<dbReference type="OrthoDB" id="10059413at2759"/>
<feature type="region of interest" description="Disordered" evidence="2">
    <location>
        <begin position="1"/>
        <end position="29"/>
    </location>
</feature>
<reference evidence="3 4" key="1">
    <citation type="submission" date="2018-10" db="EMBL/GenBank/DDBJ databases">
        <title>Genome assembly for a Yunnan-Guizhou Plateau 3E fish, Anabarilius grahami (Regan), and its evolutionary and genetic applications.</title>
        <authorList>
            <person name="Jiang W."/>
        </authorList>
    </citation>
    <scope>NUCLEOTIDE SEQUENCE [LARGE SCALE GENOMIC DNA]</scope>
    <source>
        <strain evidence="3">AG-KIZ</strain>
        <tissue evidence="3">Muscle</tissue>
    </source>
</reference>
<dbReference type="AlphaFoldDB" id="A0A3N0Z1Y4"/>
<evidence type="ECO:0000313" key="4">
    <source>
        <dbReference type="Proteomes" id="UP000281406"/>
    </source>
</evidence>
<evidence type="ECO:0000256" key="1">
    <source>
        <dbReference type="SAM" id="Coils"/>
    </source>
</evidence>
<name>A0A3N0Z1Y4_ANAGA</name>
<sequence>MSQDSDHADKLREMEEDDDSEATKVTELNPSNADVLQAIKEMDKRVTSKIDGVMSAIKEVKERVKEAEERISGAEDEIVLRAARSKGMISYKEHTLRFLPDVSAEVHRKQRAYDGVRQRLRERGIGKHRIIYSARLLVTHQEKSRVFDTPVAVEIEELDKE</sequence>
<proteinExistence type="predicted"/>
<dbReference type="Proteomes" id="UP000281406">
    <property type="component" value="Unassembled WGS sequence"/>
</dbReference>
<evidence type="ECO:0000313" key="3">
    <source>
        <dbReference type="EMBL" id="ROL52539.1"/>
    </source>
</evidence>
<accession>A0A3N0Z1Y4</accession>
<dbReference type="EMBL" id="RJVU01015236">
    <property type="protein sequence ID" value="ROL52539.1"/>
    <property type="molecule type" value="Genomic_DNA"/>
</dbReference>
<dbReference type="InterPro" id="IPR004244">
    <property type="entry name" value="Transposase_22"/>
</dbReference>
<dbReference type="InterPro" id="IPR042566">
    <property type="entry name" value="L1_C"/>
</dbReference>
<dbReference type="PANTHER" id="PTHR11505">
    <property type="entry name" value="L1 TRANSPOSABLE ELEMENT-RELATED"/>
    <property type="match status" value="1"/>
</dbReference>
<feature type="compositionally biased region" description="Basic and acidic residues" evidence="2">
    <location>
        <begin position="1"/>
        <end position="13"/>
    </location>
</feature>
<protein>
    <submittedName>
        <fullName evidence="3">LINE-1 retrotransposable element ORF1 protein</fullName>
    </submittedName>
</protein>
<keyword evidence="4" id="KW-1185">Reference proteome</keyword>
<evidence type="ECO:0000256" key="2">
    <source>
        <dbReference type="SAM" id="MobiDB-lite"/>
    </source>
</evidence>
<comment type="caution">
    <text evidence="3">The sequence shown here is derived from an EMBL/GenBank/DDBJ whole genome shotgun (WGS) entry which is preliminary data.</text>
</comment>
<organism evidence="3 4">
    <name type="scientific">Anabarilius grahami</name>
    <name type="common">Kanglang fish</name>
    <name type="synonym">Barilius grahami</name>
    <dbReference type="NCBI Taxonomy" id="495550"/>
    <lineage>
        <taxon>Eukaryota</taxon>
        <taxon>Metazoa</taxon>
        <taxon>Chordata</taxon>
        <taxon>Craniata</taxon>
        <taxon>Vertebrata</taxon>
        <taxon>Euteleostomi</taxon>
        <taxon>Actinopterygii</taxon>
        <taxon>Neopterygii</taxon>
        <taxon>Teleostei</taxon>
        <taxon>Ostariophysi</taxon>
        <taxon>Cypriniformes</taxon>
        <taxon>Xenocyprididae</taxon>
        <taxon>Xenocypridinae</taxon>
        <taxon>Xenocypridinae incertae sedis</taxon>
        <taxon>Anabarilius</taxon>
    </lineage>
</organism>
<keyword evidence="1" id="KW-0175">Coiled coil</keyword>